<gene>
    <name evidence="1" type="ORF">HPB51_014079</name>
</gene>
<proteinExistence type="predicted"/>
<reference evidence="1" key="2">
    <citation type="submission" date="2021-09" db="EMBL/GenBank/DDBJ databases">
        <authorList>
            <person name="Jia N."/>
            <person name="Wang J."/>
            <person name="Shi W."/>
            <person name="Du L."/>
            <person name="Sun Y."/>
            <person name="Zhan W."/>
            <person name="Jiang J."/>
            <person name="Wang Q."/>
            <person name="Zhang B."/>
            <person name="Ji P."/>
            <person name="Sakyi L.B."/>
            <person name="Cui X."/>
            <person name="Yuan T."/>
            <person name="Jiang B."/>
            <person name="Yang W."/>
            <person name="Lam T.T.-Y."/>
            <person name="Chang Q."/>
            <person name="Ding S."/>
            <person name="Wang X."/>
            <person name="Zhu J."/>
            <person name="Ruan X."/>
            <person name="Zhao L."/>
            <person name="Wei J."/>
            <person name="Que T."/>
            <person name="Du C."/>
            <person name="Cheng J."/>
            <person name="Dai P."/>
            <person name="Han X."/>
            <person name="Huang E."/>
            <person name="Gao Y."/>
            <person name="Liu J."/>
            <person name="Shao H."/>
            <person name="Ye R."/>
            <person name="Li L."/>
            <person name="Wei W."/>
            <person name="Wang X."/>
            <person name="Wang C."/>
            <person name="Huo Q."/>
            <person name="Li W."/>
            <person name="Guo W."/>
            <person name="Chen H."/>
            <person name="Chen S."/>
            <person name="Zhou L."/>
            <person name="Zhou L."/>
            <person name="Ni X."/>
            <person name="Tian J."/>
            <person name="Zhou Y."/>
            <person name="Sheng Y."/>
            <person name="Liu T."/>
            <person name="Pan Y."/>
            <person name="Xia L."/>
            <person name="Li J."/>
            <person name="Zhao F."/>
            <person name="Cao W."/>
        </authorList>
    </citation>
    <scope>NUCLEOTIDE SEQUENCE</scope>
    <source>
        <strain evidence="1">Rmic-2018</strain>
        <tissue evidence="1">Larvae</tissue>
    </source>
</reference>
<comment type="caution">
    <text evidence="1">The sequence shown here is derived from an EMBL/GenBank/DDBJ whole genome shotgun (WGS) entry which is preliminary data.</text>
</comment>
<reference evidence="1" key="1">
    <citation type="journal article" date="2020" name="Cell">
        <title>Large-Scale Comparative Analyses of Tick Genomes Elucidate Their Genetic Diversity and Vector Capacities.</title>
        <authorList>
            <consortium name="Tick Genome and Microbiome Consortium (TIGMIC)"/>
            <person name="Jia N."/>
            <person name="Wang J."/>
            <person name="Shi W."/>
            <person name="Du L."/>
            <person name="Sun Y."/>
            <person name="Zhan W."/>
            <person name="Jiang J.F."/>
            <person name="Wang Q."/>
            <person name="Zhang B."/>
            <person name="Ji P."/>
            <person name="Bell-Sakyi L."/>
            <person name="Cui X.M."/>
            <person name="Yuan T.T."/>
            <person name="Jiang B.G."/>
            <person name="Yang W.F."/>
            <person name="Lam T.T."/>
            <person name="Chang Q.C."/>
            <person name="Ding S.J."/>
            <person name="Wang X.J."/>
            <person name="Zhu J.G."/>
            <person name="Ruan X.D."/>
            <person name="Zhao L."/>
            <person name="Wei J.T."/>
            <person name="Ye R.Z."/>
            <person name="Que T.C."/>
            <person name="Du C.H."/>
            <person name="Zhou Y.H."/>
            <person name="Cheng J.X."/>
            <person name="Dai P.F."/>
            <person name="Guo W.B."/>
            <person name="Han X.H."/>
            <person name="Huang E.J."/>
            <person name="Li L.F."/>
            <person name="Wei W."/>
            <person name="Gao Y.C."/>
            <person name="Liu J.Z."/>
            <person name="Shao H.Z."/>
            <person name="Wang X."/>
            <person name="Wang C.C."/>
            <person name="Yang T.C."/>
            <person name="Huo Q.B."/>
            <person name="Li W."/>
            <person name="Chen H.Y."/>
            <person name="Chen S.E."/>
            <person name="Zhou L.G."/>
            <person name="Ni X.B."/>
            <person name="Tian J.H."/>
            <person name="Sheng Y."/>
            <person name="Liu T."/>
            <person name="Pan Y.S."/>
            <person name="Xia L.Y."/>
            <person name="Li J."/>
            <person name="Zhao F."/>
            <person name="Cao W.C."/>
        </authorList>
    </citation>
    <scope>NUCLEOTIDE SEQUENCE</scope>
    <source>
        <strain evidence="1">Rmic-2018</strain>
    </source>
</reference>
<sequence length="299" mass="33160">MTSSLLDELFVLIERATVEDLESLDGADAAWLPRLGTLPSEMVVQEIRQALEASPDTAVFRERLAWLYTWLMHTRHVSPWLLLHFGAPARRVNPFRLIEDLADVLRSLPFETTIGVWRGIGTYYVCIVNNYSSSTNQECGAIFLVLWAGRPFGAAYARTYSQLLMLTAALHVALRLEGVALMPQVYADLGAAYSAGRQDVTAVLMSQSDAAARIVVQFIWHFYQLRHSSATWGLGRRLARGSCVSSVLPRCTPTQKPFCGQQFAAVHAGTDKQQRAVTTGLHISLGEDSVELLRGIHDD</sequence>
<evidence type="ECO:0000313" key="2">
    <source>
        <dbReference type="Proteomes" id="UP000821866"/>
    </source>
</evidence>
<dbReference type="EMBL" id="JABSTU010000005">
    <property type="protein sequence ID" value="KAH8031243.1"/>
    <property type="molecule type" value="Genomic_DNA"/>
</dbReference>
<dbReference type="AlphaFoldDB" id="A0A9J6E9N6"/>
<dbReference type="Proteomes" id="UP000821866">
    <property type="component" value="Chromosome 3"/>
</dbReference>
<organism evidence="1 2">
    <name type="scientific">Rhipicephalus microplus</name>
    <name type="common">Cattle tick</name>
    <name type="synonym">Boophilus microplus</name>
    <dbReference type="NCBI Taxonomy" id="6941"/>
    <lineage>
        <taxon>Eukaryota</taxon>
        <taxon>Metazoa</taxon>
        <taxon>Ecdysozoa</taxon>
        <taxon>Arthropoda</taxon>
        <taxon>Chelicerata</taxon>
        <taxon>Arachnida</taxon>
        <taxon>Acari</taxon>
        <taxon>Parasitiformes</taxon>
        <taxon>Ixodida</taxon>
        <taxon>Ixodoidea</taxon>
        <taxon>Ixodidae</taxon>
        <taxon>Rhipicephalinae</taxon>
        <taxon>Rhipicephalus</taxon>
        <taxon>Boophilus</taxon>
    </lineage>
</organism>
<protein>
    <submittedName>
        <fullName evidence="1">Uncharacterized protein</fullName>
    </submittedName>
</protein>
<name>A0A9J6E9N6_RHIMP</name>
<dbReference type="VEuPathDB" id="VectorBase:LOC119165822"/>
<evidence type="ECO:0000313" key="1">
    <source>
        <dbReference type="EMBL" id="KAH8031243.1"/>
    </source>
</evidence>
<dbReference type="VEuPathDB" id="VectorBase:LOC119165830"/>
<keyword evidence="2" id="KW-1185">Reference proteome</keyword>
<accession>A0A9J6E9N6</accession>